<dbReference type="Pfam" id="PF03031">
    <property type="entry name" value="NIF"/>
    <property type="match status" value="1"/>
</dbReference>
<dbReference type="AlphaFoldDB" id="A0A225DNY4"/>
<sequence>MFVRPPEGFREMNVKVLALDLERTLIDDALSGRPRPGLFNFLAFCHERFSRVAMFTTVEEADAREAMTDLDRAGHLPPGLLDRLEFVGWSGEFKDLTFVPGAAINEVVLVDDDAGWVRRDQRDQWVPVAAWDGGPDTELARVQVVLEGRLTGSVPKAEPGAAAADGGA</sequence>
<dbReference type="EMBL" id="NIDE01000014">
    <property type="protein sequence ID" value="OWK38065.1"/>
    <property type="molecule type" value="Genomic_DNA"/>
</dbReference>
<dbReference type="Gene3D" id="3.40.50.1000">
    <property type="entry name" value="HAD superfamily/HAD-like"/>
    <property type="match status" value="1"/>
</dbReference>
<evidence type="ECO:0000259" key="1">
    <source>
        <dbReference type="Pfam" id="PF03031"/>
    </source>
</evidence>
<keyword evidence="3" id="KW-1185">Reference proteome</keyword>
<proteinExistence type="predicted"/>
<dbReference type="InterPro" id="IPR023214">
    <property type="entry name" value="HAD_sf"/>
</dbReference>
<dbReference type="SUPFAM" id="SSF56784">
    <property type="entry name" value="HAD-like"/>
    <property type="match status" value="1"/>
</dbReference>
<dbReference type="InterPro" id="IPR004274">
    <property type="entry name" value="FCP1_dom"/>
</dbReference>
<dbReference type="InterPro" id="IPR036412">
    <property type="entry name" value="HAD-like_sf"/>
</dbReference>
<evidence type="ECO:0000313" key="2">
    <source>
        <dbReference type="EMBL" id="OWK38065.1"/>
    </source>
</evidence>
<comment type="caution">
    <text evidence="2">The sequence shown here is derived from an EMBL/GenBank/DDBJ whole genome shotgun (WGS) entry which is preliminary data.</text>
</comment>
<name>A0A225DNY4_9BACT</name>
<feature type="domain" description="FCP1 homology" evidence="1">
    <location>
        <begin position="16"/>
        <end position="149"/>
    </location>
</feature>
<evidence type="ECO:0000313" key="3">
    <source>
        <dbReference type="Proteomes" id="UP000214646"/>
    </source>
</evidence>
<dbReference type="Proteomes" id="UP000214646">
    <property type="component" value="Unassembled WGS sequence"/>
</dbReference>
<reference evidence="3" key="1">
    <citation type="submission" date="2017-06" db="EMBL/GenBank/DDBJ databases">
        <title>Genome analysis of Fimbriiglobus ruber SP5, the first member of the order Planctomycetales with confirmed chitinolytic capability.</title>
        <authorList>
            <person name="Ravin N.V."/>
            <person name="Rakitin A.L."/>
            <person name="Ivanova A.A."/>
            <person name="Beletsky A.V."/>
            <person name="Kulichevskaya I.S."/>
            <person name="Mardanov A.V."/>
            <person name="Dedysh S.N."/>
        </authorList>
    </citation>
    <scope>NUCLEOTIDE SEQUENCE [LARGE SCALE GENOMIC DNA]</scope>
    <source>
        <strain evidence="3">SP5</strain>
    </source>
</reference>
<protein>
    <recommendedName>
        <fullName evidence="1">FCP1 homology domain-containing protein</fullName>
    </recommendedName>
</protein>
<organism evidence="2 3">
    <name type="scientific">Fimbriiglobus ruber</name>
    <dbReference type="NCBI Taxonomy" id="1908690"/>
    <lineage>
        <taxon>Bacteria</taxon>
        <taxon>Pseudomonadati</taxon>
        <taxon>Planctomycetota</taxon>
        <taxon>Planctomycetia</taxon>
        <taxon>Gemmatales</taxon>
        <taxon>Gemmataceae</taxon>
        <taxon>Fimbriiglobus</taxon>
    </lineage>
</organism>
<accession>A0A225DNY4</accession>
<gene>
    <name evidence="2" type="ORF">FRUB_07185</name>
</gene>